<dbReference type="STRING" id="479437.Elen_1757"/>
<feature type="region of interest" description="Disordered" evidence="1">
    <location>
        <begin position="1"/>
        <end position="29"/>
    </location>
</feature>
<evidence type="ECO:0000259" key="3">
    <source>
        <dbReference type="SMART" id="SM00858"/>
    </source>
</evidence>
<evidence type="ECO:0000256" key="2">
    <source>
        <dbReference type="SAM" id="Phobius"/>
    </source>
</evidence>
<dbReference type="InterPro" id="IPR017592">
    <property type="entry name" value="Pilus_assmbl_Flp-typ_CpaB"/>
</dbReference>
<dbReference type="InterPro" id="IPR013974">
    <property type="entry name" value="SAF"/>
</dbReference>
<dbReference type="SMART" id="SM00858">
    <property type="entry name" value="SAF"/>
    <property type="match status" value="1"/>
</dbReference>
<sequence>MFNKRKSSSDNQASKAQPGHFREAGEGEESGSSARKLSLVTAASVAIAVIAVVYAFLTSSNVQSEIATLRENTSSTVITTTAISQGTTISPDMLKVVDIPASFLNSEAIADTQDLVGKIALYNIAANSQVTSGMLSAMDNAATLASSLQAGNVAISIAVDSESGLSGLIKQNDYVDILGNGEVIVQNVRVAALDSNLSGSVSQYATVTLEVAPTQATAIQEAQSENPLRFVLRPAVERTAPGV</sequence>
<evidence type="ECO:0000256" key="1">
    <source>
        <dbReference type="SAM" id="MobiDB-lite"/>
    </source>
</evidence>
<dbReference type="PaxDb" id="479437-Elen_1757"/>
<dbReference type="Pfam" id="PF08666">
    <property type="entry name" value="SAF"/>
    <property type="match status" value="1"/>
</dbReference>
<proteinExistence type="predicted"/>
<keyword evidence="2" id="KW-0472">Membrane</keyword>
<keyword evidence="2" id="KW-1133">Transmembrane helix</keyword>
<evidence type="ECO:0000313" key="5">
    <source>
        <dbReference type="Proteomes" id="UP000001377"/>
    </source>
</evidence>
<reference evidence="4 5" key="1">
    <citation type="journal article" date="2009" name="Stand. Genomic Sci.">
        <title>Complete genome sequence of Eggerthella lenta type strain (IPP VPI 0255).</title>
        <authorList>
            <person name="Saunders E."/>
            <person name="Pukall R."/>
            <person name="Abt B."/>
            <person name="Lapidus A."/>
            <person name="Glavina Del Rio T."/>
            <person name="Copeland A."/>
            <person name="Tice H."/>
            <person name="Cheng J.F."/>
            <person name="Lucas S."/>
            <person name="Chen F."/>
            <person name="Nolan M."/>
            <person name="Bruce D."/>
            <person name="Goodwin L."/>
            <person name="Pitluck S."/>
            <person name="Ivanova N."/>
            <person name="Mavromatis K."/>
            <person name="Ovchinnikova G."/>
            <person name="Pati A."/>
            <person name="Chen A."/>
            <person name="Palaniappan K."/>
            <person name="Land M."/>
            <person name="Hauser L."/>
            <person name="Chang Y.J."/>
            <person name="Jeffries C.D."/>
            <person name="Chain P."/>
            <person name="Meincke L."/>
            <person name="Sims D."/>
            <person name="Brettin T."/>
            <person name="Detter J.C."/>
            <person name="Goker M."/>
            <person name="Bristow J."/>
            <person name="Eisen J.A."/>
            <person name="Markowitz V."/>
            <person name="Hugenholtz P."/>
            <person name="Kyrpides N.C."/>
            <person name="Klenk H.P."/>
            <person name="Han C."/>
        </authorList>
    </citation>
    <scope>NUCLEOTIDE SEQUENCE [LARGE SCALE GENOMIC DNA]</scope>
    <source>
        <strain evidence="5">ATCC 25559 / DSM 2243 / CCUG 17323 / JCM 9979 / KCTC 3265 / NCTC 11813 / VPI 0255 / 1899 B</strain>
    </source>
</reference>
<name>C8WHY1_EGGLE</name>
<dbReference type="eggNOG" id="COG3745">
    <property type="taxonomic scope" value="Bacteria"/>
</dbReference>
<dbReference type="InterPro" id="IPR031571">
    <property type="entry name" value="RcpC_dom"/>
</dbReference>
<dbReference type="KEGG" id="ele:Elen_1757"/>
<keyword evidence="5" id="KW-1185">Reference proteome</keyword>
<organism evidence="4 5">
    <name type="scientific">Eggerthella lenta (strain ATCC 25559 / DSM 2243 / CCUG 17323 / JCM 9979 / KCTC 3265 / NCTC 11813 / VPI 0255 / 1899 B)</name>
    <name type="common">Eubacterium lentum</name>
    <dbReference type="NCBI Taxonomy" id="479437"/>
    <lineage>
        <taxon>Bacteria</taxon>
        <taxon>Bacillati</taxon>
        <taxon>Actinomycetota</taxon>
        <taxon>Coriobacteriia</taxon>
        <taxon>Eggerthellales</taxon>
        <taxon>Eggerthellaceae</taxon>
        <taxon>Eggerthella</taxon>
    </lineage>
</organism>
<dbReference type="HOGENOM" id="CLU_1141179_0_0_11"/>
<feature type="domain" description="SAF" evidence="3">
    <location>
        <begin position="74"/>
        <end position="136"/>
    </location>
</feature>
<accession>C8WHY1</accession>
<protein>
    <submittedName>
        <fullName evidence="4">Flp pilus assembly protein CpaB</fullName>
    </submittedName>
</protein>
<dbReference type="Proteomes" id="UP000001377">
    <property type="component" value="Chromosome"/>
</dbReference>
<dbReference type="AlphaFoldDB" id="C8WHY1"/>
<dbReference type="Gene3D" id="3.90.1210.10">
    <property type="entry name" value="Antifreeze-like/N-acetylneuraminic acid synthase C-terminal domain"/>
    <property type="match status" value="1"/>
</dbReference>
<feature type="transmembrane region" description="Helical" evidence="2">
    <location>
        <begin position="37"/>
        <end position="57"/>
    </location>
</feature>
<dbReference type="NCBIfam" id="TIGR03177">
    <property type="entry name" value="pilus_cpaB"/>
    <property type="match status" value="1"/>
</dbReference>
<dbReference type="Pfam" id="PF16976">
    <property type="entry name" value="RcpC"/>
    <property type="match status" value="1"/>
</dbReference>
<evidence type="ECO:0000313" key="4">
    <source>
        <dbReference type="EMBL" id="ACV55722.1"/>
    </source>
</evidence>
<dbReference type="CDD" id="cd11614">
    <property type="entry name" value="SAF_CpaB_FlgA_like"/>
    <property type="match status" value="1"/>
</dbReference>
<gene>
    <name evidence="4" type="ordered locus">Elen_1757</name>
</gene>
<dbReference type="EMBL" id="CP001726">
    <property type="protein sequence ID" value="ACV55722.1"/>
    <property type="molecule type" value="Genomic_DNA"/>
</dbReference>
<keyword evidence="2" id="KW-0812">Transmembrane</keyword>